<evidence type="ECO:0000313" key="2">
    <source>
        <dbReference type="Proteomes" id="UP000054776"/>
    </source>
</evidence>
<accession>A0A0V1BXX6</accession>
<feature type="non-terminal residue" evidence="1">
    <location>
        <position position="1"/>
    </location>
</feature>
<dbReference type="AlphaFoldDB" id="A0A0V1BXX6"/>
<name>A0A0V1BXX6_TRISP</name>
<sequence>LNTKKWKTNLYNFAPIEIYIYISIEALKPLRIGRWWCFLLMGVSRLTTGKTGLGEFDWISTNPVLNQQRNVQSIDRQSSATIFLHFTVGTFPRSPLLFLQFHSVLVSTTIENVTIEPLTSR</sequence>
<reference evidence="1 2" key="1">
    <citation type="submission" date="2015-01" db="EMBL/GenBank/DDBJ databases">
        <title>Evolution of Trichinella species and genotypes.</title>
        <authorList>
            <person name="Korhonen P.K."/>
            <person name="Edoardo P."/>
            <person name="Giuseppe L.R."/>
            <person name="Gasser R.B."/>
        </authorList>
    </citation>
    <scope>NUCLEOTIDE SEQUENCE [LARGE SCALE GENOMIC DNA]</scope>
    <source>
        <strain evidence="1">ISS3</strain>
    </source>
</reference>
<gene>
    <name evidence="1" type="ORF">T01_12666</name>
</gene>
<dbReference type="Proteomes" id="UP000054776">
    <property type="component" value="Unassembled WGS sequence"/>
</dbReference>
<dbReference type="InParanoid" id="A0A0V1BXX6"/>
<organism evidence="1 2">
    <name type="scientific">Trichinella spiralis</name>
    <name type="common">Trichina worm</name>
    <dbReference type="NCBI Taxonomy" id="6334"/>
    <lineage>
        <taxon>Eukaryota</taxon>
        <taxon>Metazoa</taxon>
        <taxon>Ecdysozoa</taxon>
        <taxon>Nematoda</taxon>
        <taxon>Enoplea</taxon>
        <taxon>Dorylaimia</taxon>
        <taxon>Trichinellida</taxon>
        <taxon>Trichinellidae</taxon>
        <taxon>Trichinella</taxon>
    </lineage>
</organism>
<dbReference type="OrthoDB" id="10318443at2759"/>
<evidence type="ECO:0000313" key="1">
    <source>
        <dbReference type="EMBL" id="KRY41925.1"/>
    </source>
</evidence>
<dbReference type="EMBL" id="JYDH01000005">
    <property type="protein sequence ID" value="KRY41925.1"/>
    <property type="molecule type" value="Genomic_DNA"/>
</dbReference>
<proteinExistence type="predicted"/>
<keyword evidence="2" id="KW-1185">Reference proteome</keyword>
<protein>
    <submittedName>
        <fullName evidence="1">Uncharacterized protein</fullName>
    </submittedName>
</protein>
<comment type="caution">
    <text evidence="1">The sequence shown here is derived from an EMBL/GenBank/DDBJ whole genome shotgun (WGS) entry which is preliminary data.</text>
</comment>